<dbReference type="EMBL" id="CM000835">
    <property type="protein sequence ID" value="KRH73030.1"/>
    <property type="molecule type" value="Genomic_DNA"/>
</dbReference>
<dbReference type="AlphaFoldDB" id="K7KAL3"/>
<evidence type="ECO:0000313" key="3">
    <source>
        <dbReference type="Proteomes" id="UP000008827"/>
    </source>
</evidence>
<dbReference type="EnsemblPlants" id="KRH73030">
    <property type="protein sequence ID" value="KRH73030"/>
    <property type="gene ID" value="GLYMA_02G247500"/>
</dbReference>
<evidence type="ECO:0000313" key="2">
    <source>
        <dbReference type="EnsemblPlants" id="KRH73030"/>
    </source>
</evidence>
<gene>
    <name evidence="1" type="ORF">GLYMA_02G247500</name>
</gene>
<dbReference type="Proteomes" id="UP000008827">
    <property type="component" value="Chromosome 2"/>
</dbReference>
<reference evidence="2" key="2">
    <citation type="submission" date="2018-02" db="UniProtKB">
        <authorList>
            <consortium name="EnsemblPlants"/>
        </authorList>
    </citation>
    <scope>IDENTIFICATION</scope>
    <source>
        <strain evidence="2">Williams 82</strain>
    </source>
</reference>
<dbReference type="PaxDb" id="3847-GLYMA02G41483.1"/>
<dbReference type="Gramene" id="KRH73030">
    <property type="protein sequence ID" value="KRH73030"/>
    <property type="gene ID" value="GLYMA_02G247500"/>
</dbReference>
<dbReference type="InParanoid" id="K7KAL3"/>
<keyword evidence="3" id="KW-1185">Reference proteome</keyword>
<evidence type="ECO:0000313" key="1">
    <source>
        <dbReference type="EMBL" id="KRH73030.1"/>
    </source>
</evidence>
<sequence>MLVWSFNLVGQFVKFFDSVGFTILPLHHLLEGSPSFEICASTQKIDINMIRVIIFDSSYGNFCNIFSMNNFYFFLRTFYGGRA</sequence>
<reference evidence="1" key="3">
    <citation type="submission" date="2018-07" db="EMBL/GenBank/DDBJ databases">
        <title>WGS assembly of Glycine max.</title>
        <authorList>
            <person name="Schmutz J."/>
            <person name="Cannon S."/>
            <person name="Schlueter J."/>
            <person name="Ma J."/>
            <person name="Mitros T."/>
            <person name="Nelson W."/>
            <person name="Hyten D."/>
            <person name="Song Q."/>
            <person name="Thelen J."/>
            <person name="Cheng J."/>
            <person name="Xu D."/>
            <person name="Hellsten U."/>
            <person name="May G."/>
            <person name="Yu Y."/>
            <person name="Sakurai T."/>
            <person name="Umezawa T."/>
            <person name="Bhattacharyya M."/>
            <person name="Sandhu D."/>
            <person name="Valliyodan B."/>
            <person name="Lindquist E."/>
            <person name="Peto M."/>
            <person name="Grant D."/>
            <person name="Shu S."/>
            <person name="Goodstein D."/>
            <person name="Barry K."/>
            <person name="Futrell-Griggs M."/>
            <person name="Abernathy B."/>
            <person name="Du J."/>
            <person name="Tian Z."/>
            <person name="Zhu L."/>
            <person name="Gill N."/>
            <person name="Joshi T."/>
            <person name="Libault M."/>
            <person name="Sethuraman A."/>
            <person name="Zhang X."/>
            <person name="Shinozaki K."/>
            <person name="Nguyen H."/>
            <person name="Wing R."/>
            <person name="Cregan P."/>
            <person name="Specht J."/>
            <person name="Grimwood J."/>
            <person name="Rokhsar D."/>
            <person name="Stacey G."/>
            <person name="Shoemaker R."/>
            <person name="Jackson S."/>
        </authorList>
    </citation>
    <scope>NUCLEOTIDE SEQUENCE</scope>
    <source>
        <tissue evidence="1">Callus</tissue>
    </source>
</reference>
<organism evidence="1">
    <name type="scientific">Glycine max</name>
    <name type="common">Soybean</name>
    <name type="synonym">Glycine hispida</name>
    <dbReference type="NCBI Taxonomy" id="3847"/>
    <lineage>
        <taxon>Eukaryota</taxon>
        <taxon>Viridiplantae</taxon>
        <taxon>Streptophyta</taxon>
        <taxon>Embryophyta</taxon>
        <taxon>Tracheophyta</taxon>
        <taxon>Spermatophyta</taxon>
        <taxon>Magnoliopsida</taxon>
        <taxon>eudicotyledons</taxon>
        <taxon>Gunneridae</taxon>
        <taxon>Pentapetalae</taxon>
        <taxon>rosids</taxon>
        <taxon>fabids</taxon>
        <taxon>Fabales</taxon>
        <taxon>Fabaceae</taxon>
        <taxon>Papilionoideae</taxon>
        <taxon>50 kb inversion clade</taxon>
        <taxon>NPAAA clade</taxon>
        <taxon>indigoferoid/millettioid clade</taxon>
        <taxon>Phaseoleae</taxon>
        <taxon>Glycine</taxon>
        <taxon>Glycine subgen. Soja</taxon>
    </lineage>
</organism>
<name>K7KAL3_SOYBN</name>
<proteinExistence type="predicted"/>
<accession>K7KAL3</accession>
<protein>
    <submittedName>
        <fullName evidence="1 2">Uncharacterized protein</fullName>
    </submittedName>
</protein>
<reference evidence="1 2" key="1">
    <citation type="journal article" date="2010" name="Nature">
        <title>Genome sequence of the palaeopolyploid soybean.</title>
        <authorList>
            <person name="Schmutz J."/>
            <person name="Cannon S.B."/>
            <person name="Schlueter J."/>
            <person name="Ma J."/>
            <person name="Mitros T."/>
            <person name="Nelson W."/>
            <person name="Hyten D.L."/>
            <person name="Song Q."/>
            <person name="Thelen J.J."/>
            <person name="Cheng J."/>
            <person name="Xu D."/>
            <person name="Hellsten U."/>
            <person name="May G.D."/>
            <person name="Yu Y."/>
            <person name="Sakurai T."/>
            <person name="Umezawa T."/>
            <person name="Bhattacharyya M.K."/>
            <person name="Sandhu D."/>
            <person name="Valliyodan B."/>
            <person name="Lindquist E."/>
            <person name="Peto M."/>
            <person name="Grant D."/>
            <person name="Shu S."/>
            <person name="Goodstein D."/>
            <person name="Barry K."/>
            <person name="Futrell-Griggs M."/>
            <person name="Abernathy B."/>
            <person name="Du J."/>
            <person name="Tian Z."/>
            <person name="Zhu L."/>
            <person name="Gill N."/>
            <person name="Joshi T."/>
            <person name="Libault M."/>
            <person name="Sethuraman A."/>
            <person name="Zhang X.-C."/>
            <person name="Shinozaki K."/>
            <person name="Nguyen H.T."/>
            <person name="Wing R.A."/>
            <person name="Cregan P."/>
            <person name="Specht J."/>
            <person name="Grimwood J."/>
            <person name="Rokhsar D."/>
            <person name="Stacey G."/>
            <person name="Shoemaker R.C."/>
            <person name="Jackson S.A."/>
        </authorList>
    </citation>
    <scope>NUCLEOTIDE SEQUENCE [LARGE SCALE GENOMIC DNA]</scope>
    <source>
        <strain evidence="2">cv. Williams 82</strain>
        <tissue evidence="1">Callus</tissue>
    </source>
</reference>
<dbReference type="HOGENOM" id="CLU_2547109_0_0_1"/>